<protein>
    <recommendedName>
        <fullName evidence="4">Lipoprotein</fullName>
    </recommendedName>
</protein>
<organism evidence="2 3">
    <name type="scientific">Vibrio chagasii</name>
    <dbReference type="NCBI Taxonomy" id="170679"/>
    <lineage>
        <taxon>Bacteria</taxon>
        <taxon>Pseudomonadati</taxon>
        <taxon>Pseudomonadota</taxon>
        <taxon>Gammaproteobacteria</taxon>
        <taxon>Vibrionales</taxon>
        <taxon>Vibrionaceae</taxon>
        <taxon>Vibrio</taxon>
    </lineage>
</organism>
<comment type="caution">
    <text evidence="2">The sequence shown here is derived from an EMBL/GenBank/DDBJ whole genome shotgun (WGS) entry which is preliminary data.</text>
</comment>
<sequence length="192" mass="21424">MNTKVLLASSTLALLSGCATTLPTIHDVDLNNLADNQSVLIFSTGAFEACKFNTAQVVVKKEENNPAMLDSIGVYQLNNGYVDSFFEEEYGLVYSTILEPGTYDFWLSSTNSFLTYDEPLITEPFTLNPKEIKYIGEIYGDRCGGNGEITVTINDQKDRDLQYIQEKVEGIDISKVVIEQVKPTKREIKANK</sequence>
<evidence type="ECO:0000313" key="2">
    <source>
        <dbReference type="EMBL" id="PQJ63633.1"/>
    </source>
</evidence>
<keyword evidence="3" id="KW-1185">Reference proteome</keyword>
<gene>
    <name evidence="2" type="ORF">BTO10_02105</name>
</gene>
<feature type="signal peptide" evidence="1">
    <location>
        <begin position="1"/>
        <end position="21"/>
    </location>
</feature>
<accession>A0A2S7VNB0</accession>
<name>A0A2S7VNB0_9VIBR</name>
<dbReference type="PROSITE" id="PS51257">
    <property type="entry name" value="PROKAR_LIPOPROTEIN"/>
    <property type="match status" value="1"/>
</dbReference>
<dbReference type="Proteomes" id="UP000238707">
    <property type="component" value="Unassembled WGS sequence"/>
</dbReference>
<reference evidence="2 3" key="1">
    <citation type="submission" date="2016-12" db="EMBL/GenBank/DDBJ databases">
        <title>Diversity of luminous bacteria.</title>
        <authorList>
            <person name="Yoshizawa S."/>
            <person name="Kogure K."/>
        </authorList>
    </citation>
    <scope>NUCLEOTIDE SEQUENCE [LARGE SCALE GENOMIC DNA]</scope>
    <source>
        <strain evidence="2 3">LC2-408</strain>
    </source>
</reference>
<proteinExistence type="predicted"/>
<evidence type="ECO:0000313" key="3">
    <source>
        <dbReference type="Proteomes" id="UP000238707"/>
    </source>
</evidence>
<evidence type="ECO:0000256" key="1">
    <source>
        <dbReference type="SAM" id="SignalP"/>
    </source>
</evidence>
<feature type="chain" id="PRO_5015549610" description="Lipoprotein" evidence="1">
    <location>
        <begin position="22"/>
        <end position="192"/>
    </location>
</feature>
<keyword evidence="1" id="KW-0732">Signal</keyword>
<evidence type="ECO:0008006" key="4">
    <source>
        <dbReference type="Google" id="ProtNLM"/>
    </source>
</evidence>
<dbReference type="EMBL" id="MSCI01000001">
    <property type="protein sequence ID" value="PQJ63633.1"/>
    <property type="molecule type" value="Genomic_DNA"/>
</dbReference>
<dbReference type="RefSeq" id="WP_105023404.1">
    <property type="nucleotide sequence ID" value="NZ_MSCI01000001.1"/>
</dbReference>
<dbReference type="AlphaFoldDB" id="A0A2S7VNB0"/>